<dbReference type="InterPro" id="IPR050984">
    <property type="entry name" value="Gfo/Idh/MocA_domain"/>
</dbReference>
<evidence type="ECO:0000256" key="1">
    <source>
        <dbReference type="ARBA" id="ARBA00010928"/>
    </source>
</evidence>
<dbReference type="AlphaFoldDB" id="A0A9D2LTD0"/>
<dbReference type="GO" id="GO:0000166">
    <property type="term" value="F:nucleotide binding"/>
    <property type="evidence" value="ECO:0007669"/>
    <property type="project" value="InterPro"/>
</dbReference>
<dbReference type="PANTHER" id="PTHR22604:SF105">
    <property type="entry name" value="TRANS-1,2-DIHYDROBENZENE-1,2-DIOL DEHYDROGENASE"/>
    <property type="match status" value="1"/>
</dbReference>
<dbReference type="EMBL" id="DWYZ01000178">
    <property type="protein sequence ID" value="HJB29047.1"/>
    <property type="molecule type" value="Genomic_DNA"/>
</dbReference>
<reference evidence="5" key="1">
    <citation type="journal article" date="2021" name="PeerJ">
        <title>Extensive microbial diversity within the chicken gut microbiome revealed by metagenomics and culture.</title>
        <authorList>
            <person name="Gilroy R."/>
            <person name="Ravi A."/>
            <person name="Getino M."/>
            <person name="Pursley I."/>
            <person name="Horton D.L."/>
            <person name="Alikhan N.F."/>
            <person name="Baker D."/>
            <person name="Gharbi K."/>
            <person name="Hall N."/>
            <person name="Watson M."/>
            <person name="Adriaenssens E.M."/>
            <person name="Foster-Nyarko E."/>
            <person name="Jarju S."/>
            <person name="Secka A."/>
            <person name="Antonio M."/>
            <person name="Oren A."/>
            <person name="Chaudhuri R.R."/>
            <person name="La Ragione R."/>
            <person name="Hildebrand F."/>
            <person name="Pallen M.J."/>
        </authorList>
    </citation>
    <scope>NUCLEOTIDE SEQUENCE</scope>
    <source>
        <strain evidence="5">ChiSjej1B19-5720</strain>
    </source>
</reference>
<evidence type="ECO:0000313" key="6">
    <source>
        <dbReference type="Proteomes" id="UP000823842"/>
    </source>
</evidence>
<accession>A0A9D2LTD0</accession>
<dbReference type="Proteomes" id="UP000823842">
    <property type="component" value="Unassembled WGS sequence"/>
</dbReference>
<proteinExistence type="inferred from homology"/>
<evidence type="ECO:0000259" key="3">
    <source>
        <dbReference type="Pfam" id="PF01408"/>
    </source>
</evidence>
<organism evidence="5 6">
    <name type="scientific">Candidatus Blautia faecavium</name>
    <dbReference type="NCBI Taxonomy" id="2838487"/>
    <lineage>
        <taxon>Bacteria</taxon>
        <taxon>Bacillati</taxon>
        <taxon>Bacillota</taxon>
        <taxon>Clostridia</taxon>
        <taxon>Lachnospirales</taxon>
        <taxon>Lachnospiraceae</taxon>
        <taxon>Blautia</taxon>
    </lineage>
</organism>
<protein>
    <submittedName>
        <fullName evidence="5">Gfo/Idh/MocA family oxidoreductase</fullName>
    </submittedName>
</protein>
<sequence>MKIGFLGAGGIARKMAFTIHKLENPENMKKTLEQMQEGKENGEPLPLPEVECTAVAARDRKRAEIFADTFGFRKAYGSYEELLADQEIQMVYIALPHSLHCKWTKEALKAGKHVLCEKAFAMNETQAREMTELARKKKKMLAEAIWTRYMPSRRIIEDIIKKGELGEVHTVSANLGYPVSKKERMIRQDLGGGALLDLMVYPLNFASMVLGNRIKGISASYIKDAHGVDGQDQVILAYEEGKMAALFATMYTMTDRTGWIYGEQGILEVQNINNPEGIRLYRHKEGHEPFLVKEYKIPPQITGYEYEVAACALASLRGEGECKEMPHEETIEMMRQLDQIRKNWNCF</sequence>
<dbReference type="SUPFAM" id="SSF51735">
    <property type="entry name" value="NAD(P)-binding Rossmann-fold domains"/>
    <property type="match status" value="1"/>
</dbReference>
<dbReference type="Pfam" id="PF22725">
    <property type="entry name" value="GFO_IDH_MocA_C3"/>
    <property type="match status" value="1"/>
</dbReference>
<dbReference type="Gene3D" id="3.40.50.720">
    <property type="entry name" value="NAD(P)-binding Rossmann-like Domain"/>
    <property type="match status" value="1"/>
</dbReference>
<evidence type="ECO:0000256" key="2">
    <source>
        <dbReference type="ARBA" id="ARBA00023002"/>
    </source>
</evidence>
<keyword evidence="2" id="KW-0560">Oxidoreductase</keyword>
<name>A0A9D2LTD0_9FIRM</name>
<gene>
    <name evidence="5" type="ORF">IAA06_09695</name>
</gene>
<dbReference type="PANTHER" id="PTHR22604">
    <property type="entry name" value="OXIDOREDUCTASES"/>
    <property type="match status" value="1"/>
</dbReference>
<dbReference type="Pfam" id="PF01408">
    <property type="entry name" value="GFO_IDH_MocA"/>
    <property type="match status" value="1"/>
</dbReference>
<comment type="similarity">
    <text evidence="1">Belongs to the Gfo/Idh/MocA family.</text>
</comment>
<dbReference type="GO" id="GO:0016491">
    <property type="term" value="F:oxidoreductase activity"/>
    <property type="evidence" value="ECO:0007669"/>
    <property type="project" value="UniProtKB-KW"/>
</dbReference>
<dbReference type="InterPro" id="IPR000683">
    <property type="entry name" value="Gfo/Idh/MocA-like_OxRdtase_N"/>
</dbReference>
<dbReference type="Gene3D" id="3.30.360.10">
    <property type="entry name" value="Dihydrodipicolinate Reductase, domain 2"/>
    <property type="match status" value="1"/>
</dbReference>
<evidence type="ECO:0000313" key="5">
    <source>
        <dbReference type="EMBL" id="HJB29047.1"/>
    </source>
</evidence>
<feature type="domain" description="GFO/IDH/MocA-like oxidoreductase" evidence="4">
    <location>
        <begin position="157"/>
        <end position="268"/>
    </location>
</feature>
<evidence type="ECO:0000259" key="4">
    <source>
        <dbReference type="Pfam" id="PF22725"/>
    </source>
</evidence>
<dbReference type="SUPFAM" id="SSF55347">
    <property type="entry name" value="Glyceraldehyde-3-phosphate dehydrogenase-like, C-terminal domain"/>
    <property type="match status" value="1"/>
</dbReference>
<feature type="domain" description="Gfo/Idh/MocA-like oxidoreductase N-terminal" evidence="3">
    <location>
        <begin position="2"/>
        <end position="142"/>
    </location>
</feature>
<comment type="caution">
    <text evidence="5">The sequence shown here is derived from an EMBL/GenBank/DDBJ whole genome shotgun (WGS) entry which is preliminary data.</text>
</comment>
<dbReference type="InterPro" id="IPR055170">
    <property type="entry name" value="GFO_IDH_MocA-like_dom"/>
</dbReference>
<dbReference type="InterPro" id="IPR036291">
    <property type="entry name" value="NAD(P)-bd_dom_sf"/>
</dbReference>
<reference evidence="5" key="2">
    <citation type="submission" date="2021-04" db="EMBL/GenBank/DDBJ databases">
        <authorList>
            <person name="Gilroy R."/>
        </authorList>
    </citation>
    <scope>NUCLEOTIDE SEQUENCE</scope>
    <source>
        <strain evidence="5">ChiSjej1B19-5720</strain>
    </source>
</reference>